<dbReference type="InterPro" id="IPR055222">
    <property type="entry name" value="PRISE-like_Rossmann-fold"/>
</dbReference>
<dbReference type="SUPFAM" id="SSF48576">
    <property type="entry name" value="Terpenoid synthases"/>
    <property type="match status" value="1"/>
</dbReference>
<dbReference type="Gene3D" id="1.10.600.10">
    <property type="entry name" value="Farnesyl Diphosphate Synthase"/>
    <property type="match status" value="1"/>
</dbReference>
<dbReference type="InterPro" id="IPR008949">
    <property type="entry name" value="Isoprenoid_synthase_dom_sf"/>
</dbReference>
<dbReference type="CDD" id="cd08948">
    <property type="entry name" value="5beta-POR_like_SDR_a"/>
    <property type="match status" value="1"/>
</dbReference>
<dbReference type="Pfam" id="PF19086">
    <property type="entry name" value="Terpene_syn_C_2"/>
    <property type="match status" value="1"/>
</dbReference>
<dbReference type="Pfam" id="PF22917">
    <property type="entry name" value="PRISE"/>
    <property type="match status" value="1"/>
</dbReference>
<protein>
    <recommendedName>
        <fullName evidence="1">PRISE-like Rossmann-fold domain-containing protein</fullName>
    </recommendedName>
</protein>
<evidence type="ECO:0000313" key="2">
    <source>
        <dbReference type="EMBL" id="KAL1846865.1"/>
    </source>
</evidence>
<name>A0ABR3VWG7_9PEZI</name>
<keyword evidence="3" id="KW-1185">Reference proteome</keyword>
<gene>
    <name evidence="2" type="ORF">Daus18300_014123</name>
</gene>
<feature type="domain" description="PRISE-like Rossmann-fold" evidence="1">
    <location>
        <begin position="527"/>
        <end position="709"/>
    </location>
</feature>
<organism evidence="2 3">
    <name type="scientific">Diaporthe australafricana</name>
    <dbReference type="NCBI Taxonomy" id="127596"/>
    <lineage>
        <taxon>Eukaryota</taxon>
        <taxon>Fungi</taxon>
        <taxon>Dikarya</taxon>
        <taxon>Ascomycota</taxon>
        <taxon>Pezizomycotina</taxon>
        <taxon>Sordariomycetes</taxon>
        <taxon>Sordariomycetidae</taxon>
        <taxon>Diaporthales</taxon>
        <taxon>Diaporthaceae</taxon>
        <taxon>Diaporthe</taxon>
    </lineage>
</organism>
<accession>A0ABR3VWG7</accession>
<proteinExistence type="predicted"/>
<dbReference type="EMBL" id="JAWRVE010000256">
    <property type="protein sequence ID" value="KAL1846865.1"/>
    <property type="molecule type" value="Genomic_DNA"/>
</dbReference>
<evidence type="ECO:0000313" key="3">
    <source>
        <dbReference type="Proteomes" id="UP001583177"/>
    </source>
</evidence>
<dbReference type="Proteomes" id="UP001583177">
    <property type="component" value="Unassembled WGS sequence"/>
</dbReference>
<dbReference type="PANTHER" id="PTHR32487:SF29">
    <property type="entry name" value="NAD-DEPENDENT EPIMERASE_DEHYDRATASE DOMAIN-CONTAINING PROTEIN"/>
    <property type="match status" value="1"/>
</dbReference>
<dbReference type="SUPFAM" id="SSF51735">
    <property type="entry name" value="NAD(P)-binding Rossmann-fold domains"/>
    <property type="match status" value="1"/>
</dbReference>
<comment type="caution">
    <text evidence="2">The sequence shown here is derived from an EMBL/GenBank/DDBJ whole genome shotgun (WGS) entry which is preliminary data.</text>
</comment>
<dbReference type="InterPro" id="IPR036291">
    <property type="entry name" value="NAD(P)-bd_dom_sf"/>
</dbReference>
<dbReference type="PANTHER" id="PTHR32487">
    <property type="entry name" value="3-OXO-DELTA(4,5)-STEROID 5-BETA-REDUCTASE"/>
    <property type="match status" value="1"/>
</dbReference>
<reference evidence="2 3" key="1">
    <citation type="journal article" date="2024" name="IMA Fungus">
        <title>IMA Genome - F19 : A genome assembly and annotation guide to empower mycologists, including annotated draft genome sequences of Ceratocystis pirilliformis, Diaporthe australafricana, Fusarium ophioides, Paecilomyces lecythidis, and Sporothrix stenoceras.</title>
        <authorList>
            <person name="Aylward J."/>
            <person name="Wilson A.M."/>
            <person name="Visagie C.M."/>
            <person name="Spraker J."/>
            <person name="Barnes I."/>
            <person name="Buitendag C."/>
            <person name="Ceriani C."/>
            <person name="Del Mar Angel L."/>
            <person name="du Plessis D."/>
            <person name="Fuchs T."/>
            <person name="Gasser K."/>
            <person name="Kramer D."/>
            <person name="Li W."/>
            <person name="Munsamy K."/>
            <person name="Piso A."/>
            <person name="Price J.L."/>
            <person name="Sonnekus B."/>
            <person name="Thomas C."/>
            <person name="van der Nest A."/>
            <person name="van Dijk A."/>
            <person name="van Heerden A."/>
            <person name="van Vuuren N."/>
            <person name="Yilmaz N."/>
            <person name="Duong T.A."/>
            <person name="van der Merwe N.A."/>
            <person name="Wingfield M.J."/>
            <person name="Wingfield B.D."/>
        </authorList>
    </citation>
    <scope>NUCLEOTIDE SEQUENCE [LARGE SCALE GENOMIC DNA]</scope>
    <source>
        <strain evidence="2 3">CMW 18300</strain>
    </source>
</reference>
<evidence type="ECO:0000259" key="1">
    <source>
        <dbReference type="Pfam" id="PF22917"/>
    </source>
</evidence>
<sequence>MSKEATLHGDAGYERFKATPLLSKSNFSLNNYEILVELEVPDFGTSPLLETEGNSIPARNDGVDSDAGEILQSHLAFKRTLTPGSVDGGDLKAISRMELPSISLIFPDIRRDNLRIVFTAWLAFVCAMDDHLETLPTQDGLSSLQDAVQILKSQNSLGEATVPSDLDEAKDVRIPRMMKAFQAHCFRLLTGRNRKLFYRAVSSVLEAHMDECRFVDGGDFTDVSKYMDIRRRTIALSPFFELIKSEYLSEQTFSNPAWELLQTHVSTAAGLQNDLIGLERDMEKGEKLNAVLIAMRAEQVENDARSFDELFSASVAFVGEQHNQAVQSAIQRYSQLCRENSPRCVQDVARHLLIVCRTHLLWCKSNRRYKTTNQQPPKPATNLVRRIRSDGIFLGLPFYPPTPESCRQTVLVTGATGVSGYHMVKILAASDRWSKVYCLSRRPPLGGFIADLGDYADKVEHVSIDFLDGPEDIAKRLESKVTHVYALFESDNVEQHLADIVLASRDHVFYFSYNQPPPEDDFLSLWSNADEINRVNVTLLDSFLEALRHTSLKPRRFMLQTGSKHYGFYLGPAAVPAFESDPRVTLDNNFYYAHEDAVARYCQLAACQWTVARPSWIVGAVPDGQLNHLLGVGIYAAVQAHLGQPLRFPGDYYAWDREQVQSTGTLNAHFEEWLALSDHTANQAFNIHDGQSFTWGRLWPALARWYGVDWEPPETDEAKYCVVKSPLPETPRGYGPQATLRSTFTLLGWSQQPEVEYVWAELSRQHGLVLNPFQDDYRARVFSLADSAMIGEAPMTLSIRKARQYGFFGTVDSYQSIFNTFHDMGRLKLIIPPKTDCYVE</sequence>
<dbReference type="Gene3D" id="3.40.50.720">
    <property type="entry name" value="NAD(P)-binding Rossmann-like Domain"/>
    <property type="match status" value="1"/>
</dbReference>